<dbReference type="SMART" id="SM00922">
    <property type="entry name" value="MR_MLE"/>
    <property type="match status" value="1"/>
</dbReference>
<dbReference type="SFLD" id="SFLDS00001">
    <property type="entry name" value="Enolase"/>
    <property type="match status" value="1"/>
</dbReference>
<dbReference type="Proteomes" id="UP001223743">
    <property type="component" value="Unassembled WGS sequence"/>
</dbReference>
<accession>A0ABU0M2Y0</accession>
<dbReference type="Pfam" id="PF13378">
    <property type="entry name" value="MR_MLE_C"/>
    <property type="match status" value="1"/>
</dbReference>
<keyword evidence="4" id="KW-1185">Reference proteome</keyword>
<dbReference type="CDD" id="cd03316">
    <property type="entry name" value="MR_like"/>
    <property type="match status" value="1"/>
</dbReference>
<dbReference type="InterPro" id="IPR029017">
    <property type="entry name" value="Enolase-like_N"/>
</dbReference>
<dbReference type="InterPro" id="IPR013341">
    <property type="entry name" value="Mandelate_racemase_N_dom"/>
</dbReference>
<dbReference type="SFLD" id="SFLDG00179">
    <property type="entry name" value="mandelate_racemase"/>
    <property type="match status" value="1"/>
</dbReference>
<dbReference type="EMBL" id="JAUSWJ010000001">
    <property type="protein sequence ID" value="MDQ0515301.1"/>
    <property type="molecule type" value="Genomic_DNA"/>
</dbReference>
<dbReference type="RefSeq" id="WP_266281164.1">
    <property type="nucleotide sequence ID" value="NZ_JAPKNF010000001.1"/>
</dbReference>
<name>A0ABU0M2Y0_9HYPH</name>
<dbReference type="Gene3D" id="3.30.390.10">
    <property type="entry name" value="Enolase-like, N-terminal domain"/>
    <property type="match status" value="1"/>
</dbReference>
<gene>
    <name evidence="3" type="ORF">QO015_000914</name>
</gene>
<sequence length="378" mass="42140">MKITAVTPFLVKEWRTMLFVKVETDEGIVGIGEAGLTSREDGVAGIVRALAPLVIGEDAMRSEHLWQLMWRGGFHPSGQVLSSAIAAIDIALWDIKGKALGVPVYQLLGGKVRDKVDTYCHLGDGNSPETLLKSARAHLEEGWNCLRWASGSRQDGVYEPGKTVDATVEAFRLLRSELGPDVELCFDAHTRMSMADAVRLCRAVEPYRPMFIEDPLRVENPESYRRLRDQTAVPIAAGEQLGTKWQFRALIEEELIDYARIDMCICAGFTESRKIAGWCETHMIDIAVHNPIGPVSTAACLHLNVATPNMLVQELPRRPGESLADVIVSEHRWKDGWLIPSDAPGLGLEVDWEGLARYPFVHENLPLFRREDGSFTNW</sequence>
<evidence type="ECO:0000313" key="4">
    <source>
        <dbReference type="Proteomes" id="UP001223743"/>
    </source>
</evidence>
<dbReference type="InterPro" id="IPR029065">
    <property type="entry name" value="Enolase_C-like"/>
</dbReference>
<dbReference type="InterPro" id="IPR034593">
    <property type="entry name" value="DgoD-like"/>
</dbReference>
<dbReference type="EC" id="4.2.1.6" evidence="3"/>
<dbReference type="InterPro" id="IPR018110">
    <property type="entry name" value="Mandel_Rmase/mucon_lact_enz_CS"/>
</dbReference>
<dbReference type="Gene3D" id="3.20.20.120">
    <property type="entry name" value="Enolase-like C-terminal domain"/>
    <property type="match status" value="1"/>
</dbReference>
<dbReference type="InterPro" id="IPR036849">
    <property type="entry name" value="Enolase-like_C_sf"/>
</dbReference>
<evidence type="ECO:0000313" key="3">
    <source>
        <dbReference type="EMBL" id="MDQ0515301.1"/>
    </source>
</evidence>
<evidence type="ECO:0000259" key="2">
    <source>
        <dbReference type="SMART" id="SM00922"/>
    </source>
</evidence>
<reference evidence="3 4" key="1">
    <citation type="submission" date="2023-07" db="EMBL/GenBank/DDBJ databases">
        <title>Genomic Encyclopedia of Type Strains, Phase IV (KMG-IV): sequencing the most valuable type-strain genomes for metagenomic binning, comparative biology and taxonomic classification.</title>
        <authorList>
            <person name="Goeker M."/>
        </authorList>
    </citation>
    <scope>NUCLEOTIDE SEQUENCE [LARGE SCALE GENOMIC DNA]</scope>
    <source>
        <strain evidence="3 4">B1-1</strain>
    </source>
</reference>
<dbReference type="GO" id="GO:0008869">
    <property type="term" value="F:galactonate dehydratase activity"/>
    <property type="evidence" value="ECO:0007669"/>
    <property type="project" value="UniProtKB-EC"/>
</dbReference>
<dbReference type="InterPro" id="IPR013342">
    <property type="entry name" value="Mandelate_racemase_C"/>
</dbReference>
<feature type="domain" description="Mandelate racemase/muconate lactonizing enzyme C-terminal" evidence="2">
    <location>
        <begin position="128"/>
        <end position="234"/>
    </location>
</feature>
<dbReference type="Pfam" id="PF02746">
    <property type="entry name" value="MR_MLE_N"/>
    <property type="match status" value="1"/>
</dbReference>
<proteinExistence type="predicted"/>
<dbReference type="PROSITE" id="PS00908">
    <property type="entry name" value="MR_MLE_1"/>
    <property type="match status" value="1"/>
</dbReference>
<comment type="caution">
    <text evidence="3">The sequence shown here is derived from an EMBL/GenBank/DDBJ whole genome shotgun (WGS) entry which is preliminary data.</text>
</comment>
<dbReference type="SUPFAM" id="SSF54826">
    <property type="entry name" value="Enolase N-terminal domain-like"/>
    <property type="match status" value="1"/>
</dbReference>
<protein>
    <submittedName>
        <fullName evidence="3">Galactonate dehydratase</fullName>
        <ecNumber evidence="3">4.2.1.6</ecNumber>
    </submittedName>
</protein>
<evidence type="ECO:0000256" key="1">
    <source>
        <dbReference type="ARBA" id="ARBA00023239"/>
    </source>
</evidence>
<dbReference type="PROSITE" id="PS00909">
    <property type="entry name" value="MR_MLE_2"/>
    <property type="match status" value="1"/>
</dbReference>
<dbReference type="PANTHER" id="PTHR48080:SF2">
    <property type="entry name" value="D-GALACTONATE DEHYDRATASE"/>
    <property type="match status" value="1"/>
</dbReference>
<organism evidence="3 4">
    <name type="scientific">Kaistia geumhonensis</name>
    <dbReference type="NCBI Taxonomy" id="410839"/>
    <lineage>
        <taxon>Bacteria</taxon>
        <taxon>Pseudomonadati</taxon>
        <taxon>Pseudomonadota</taxon>
        <taxon>Alphaproteobacteria</taxon>
        <taxon>Hyphomicrobiales</taxon>
        <taxon>Kaistiaceae</taxon>
        <taxon>Kaistia</taxon>
    </lineage>
</organism>
<dbReference type="PANTHER" id="PTHR48080">
    <property type="entry name" value="D-GALACTONATE DEHYDRATASE-RELATED"/>
    <property type="match status" value="1"/>
</dbReference>
<keyword evidence="1 3" id="KW-0456">Lyase</keyword>
<dbReference type="NCBIfam" id="NF010624">
    <property type="entry name" value="PRK14017.1"/>
    <property type="match status" value="1"/>
</dbReference>
<dbReference type="SUPFAM" id="SSF51604">
    <property type="entry name" value="Enolase C-terminal domain-like"/>
    <property type="match status" value="1"/>
</dbReference>